<gene>
    <name evidence="2" type="ORF">HTAM1171_LOCUS3745</name>
</gene>
<dbReference type="EMBL" id="HBGV01006195">
    <property type="protein sequence ID" value="CAD9481531.1"/>
    <property type="molecule type" value="Transcribed_RNA"/>
</dbReference>
<evidence type="ECO:0000256" key="1">
    <source>
        <dbReference type="SAM" id="MobiDB-lite"/>
    </source>
</evidence>
<reference evidence="2" key="1">
    <citation type="submission" date="2021-01" db="EMBL/GenBank/DDBJ databases">
        <authorList>
            <person name="Corre E."/>
            <person name="Pelletier E."/>
            <person name="Niang G."/>
            <person name="Scheremetjew M."/>
            <person name="Finn R."/>
            <person name="Kale V."/>
            <person name="Holt S."/>
            <person name="Cochrane G."/>
            <person name="Meng A."/>
            <person name="Brown T."/>
            <person name="Cohen L."/>
        </authorList>
    </citation>
    <scope>NUCLEOTIDE SEQUENCE</scope>
    <source>
        <strain evidence="2">CCMP826</strain>
    </source>
</reference>
<sequence>MSQAPPWASVGGHEAPYPSQQSNTTQSQPPKSPDRKGGRGKQVGGAAVAGTVAGFAIAGPLLAIVGGIGGAAAAATSSGKAGSVARASGDVVNAAGDRAKQIDQEHHIVEKSKKVGNSVAVKAREVDEEYQVVDKTRNAAVGAWGGLRDFNEKHQVLQKTGRGISASAAFISNAFSGGRGGKGPDPAL</sequence>
<accession>A0A7S2MG39</accession>
<proteinExistence type="predicted"/>
<evidence type="ECO:0000313" key="2">
    <source>
        <dbReference type="EMBL" id="CAD9481531.1"/>
    </source>
</evidence>
<feature type="compositionally biased region" description="Low complexity" evidence="1">
    <location>
        <begin position="18"/>
        <end position="29"/>
    </location>
</feature>
<dbReference type="AlphaFoldDB" id="A0A7S2MG39"/>
<protein>
    <submittedName>
        <fullName evidence="2">Uncharacterized protein</fullName>
    </submittedName>
</protein>
<feature type="region of interest" description="Disordered" evidence="1">
    <location>
        <begin position="1"/>
        <end position="44"/>
    </location>
</feature>
<name>A0A7S2MG39_9STRA</name>
<organism evidence="2">
    <name type="scientific">Helicotheca tamesis</name>
    <dbReference type="NCBI Taxonomy" id="374047"/>
    <lineage>
        <taxon>Eukaryota</taxon>
        <taxon>Sar</taxon>
        <taxon>Stramenopiles</taxon>
        <taxon>Ochrophyta</taxon>
        <taxon>Bacillariophyta</taxon>
        <taxon>Mediophyceae</taxon>
        <taxon>Lithodesmiophycidae</taxon>
        <taxon>Lithodesmiales</taxon>
        <taxon>Lithodesmiaceae</taxon>
        <taxon>Helicotheca</taxon>
    </lineage>
</organism>